<dbReference type="Gene3D" id="3.40.50.300">
    <property type="entry name" value="P-loop containing nucleotide triphosphate hydrolases"/>
    <property type="match status" value="1"/>
</dbReference>
<reference evidence="5" key="1">
    <citation type="submission" date="2020-02" db="EMBL/GenBank/DDBJ databases">
        <authorList>
            <person name="Meier V. D."/>
        </authorList>
    </citation>
    <scope>NUCLEOTIDE SEQUENCE</scope>
    <source>
        <strain evidence="5">AVDCRST_MAG36</strain>
    </source>
</reference>
<feature type="region of interest" description="Disordered" evidence="3">
    <location>
        <begin position="935"/>
        <end position="958"/>
    </location>
</feature>
<name>A0A6J4M406_9ACTN</name>
<keyword evidence="1" id="KW-0547">Nucleotide-binding</keyword>
<dbReference type="EMBL" id="CADCUH010000127">
    <property type="protein sequence ID" value="CAA9349667.1"/>
    <property type="molecule type" value="Genomic_DNA"/>
</dbReference>
<dbReference type="AlphaFoldDB" id="A0A6J4M406"/>
<evidence type="ECO:0000256" key="1">
    <source>
        <dbReference type="ARBA" id="ARBA00022741"/>
    </source>
</evidence>
<evidence type="ECO:0000256" key="2">
    <source>
        <dbReference type="ARBA" id="ARBA00022840"/>
    </source>
</evidence>
<evidence type="ECO:0000313" key="5">
    <source>
        <dbReference type="EMBL" id="CAA9349667.1"/>
    </source>
</evidence>
<sequence length="1073" mass="113476">MEMGPTAAVEDPGIVGREAALRACEAAVQRARRGNGGLLLVTGEPGIGKTTVLQAAVARARAHGCVVLWAACPEEDAVPAFWPLVRVLQECGTAMTLDAAAELRVGGGAESTGQDRLLVFDRVATALREAAAPQGLVVVLDDLHWADPSSLRLLAFLVKQLRTDRVLVMGSYRDTDVGPGHPLVQLLAEPGTSGETVTLGGLASQDVATLLSGAGGSAARAVAERIHAHTGGNPFFVLHVARLLDAEGHLGSAGSAGSSGASLPLPLGVRAVLERRLARLSQPCHELLGTAAVVGARFELTLLAEVTGLEPARVRDLLAEAATARLVQPLEPGSSYAFAHALVRATVASQWSAARTAEVHGRVADGLRRRPGDVEVRLAAIAHHELNADGDRPETHGVDAAERAGHHAASVLAFEQAAELFARAVPLCRDEERRAALALALGDARLRSGDWDAAATAFVAAADVARRLARPDLLAQAALGIGADTGGFEVRLGDRRQLGLLEEALTHLGTARPDLRARLLARRAVAATNIVAVEERRSWSDESVTLARLVGEGRTLAYSLSAWCDVQSGPAYVEQRLAAAEEMLRVAEATDDREAALMARRFRVVALLEHGDPAVHEEIGRFTAVAEALGQPLYRWYVPLFHGMQALLRGDLDGADRLCESAAALGSEAGSDNARMLSATLAAAVAMERGHFLQLAAVYEKALAEQPWMRELPIAVAMAPLLDVAHGRSDEARARLHRFAAERYASIPLDSEYLSTLHGIASAVLDLEDQVSAAVLYDVLLPCAGLMVVDGIAAACLDPVDYLLGRLALVCGRAAEAAGHLRAAADQAARLGAPLLRAHADHALATSPAASDPSGARAVQGRAEAVLRDAGASPRLVFGPERVDGVAGPAPALPRTGVFRREGRSWTLTFDGRTVRLPDAKGLHDLRHLLARPGTPVPATALHSSAEPGPADASPGIDVLDERARNAYRRRLADLDDDIADAHDGADTEREARARHERDFLLAELGAAVGLGGRSRRMGDEVERARKAVTMRIRNAIDRIQAEHPTLGRHLSLCVRTGRVCSYEPESPVTWSV</sequence>
<dbReference type="InterPro" id="IPR003593">
    <property type="entry name" value="AAA+_ATPase"/>
</dbReference>
<dbReference type="Pfam" id="PF13191">
    <property type="entry name" value="AAA_16"/>
    <property type="match status" value="1"/>
</dbReference>
<protein>
    <recommendedName>
        <fullName evidence="4">AAA+ ATPase domain-containing protein</fullName>
    </recommendedName>
</protein>
<proteinExistence type="predicted"/>
<dbReference type="InterPro" id="IPR041664">
    <property type="entry name" value="AAA_16"/>
</dbReference>
<dbReference type="SMART" id="SM00382">
    <property type="entry name" value="AAA"/>
    <property type="match status" value="1"/>
</dbReference>
<organism evidence="5">
    <name type="scientific">uncultured Nocardioidaceae bacterium</name>
    <dbReference type="NCBI Taxonomy" id="253824"/>
    <lineage>
        <taxon>Bacteria</taxon>
        <taxon>Bacillati</taxon>
        <taxon>Actinomycetota</taxon>
        <taxon>Actinomycetes</taxon>
        <taxon>Propionibacteriales</taxon>
        <taxon>Nocardioidaceae</taxon>
        <taxon>environmental samples</taxon>
    </lineage>
</organism>
<dbReference type="PANTHER" id="PTHR16305:SF35">
    <property type="entry name" value="TRANSCRIPTIONAL ACTIVATOR DOMAIN"/>
    <property type="match status" value="1"/>
</dbReference>
<evidence type="ECO:0000259" key="4">
    <source>
        <dbReference type="SMART" id="SM00382"/>
    </source>
</evidence>
<dbReference type="GO" id="GO:0004016">
    <property type="term" value="F:adenylate cyclase activity"/>
    <property type="evidence" value="ECO:0007669"/>
    <property type="project" value="TreeGrafter"/>
</dbReference>
<accession>A0A6J4M406</accession>
<gene>
    <name evidence="5" type="ORF">AVDCRST_MAG36-1870</name>
</gene>
<dbReference type="PANTHER" id="PTHR16305">
    <property type="entry name" value="TESTICULAR SOLUBLE ADENYLYL CYCLASE"/>
    <property type="match status" value="1"/>
</dbReference>
<dbReference type="SUPFAM" id="SSF52540">
    <property type="entry name" value="P-loop containing nucleoside triphosphate hydrolases"/>
    <property type="match status" value="1"/>
</dbReference>
<evidence type="ECO:0000256" key="3">
    <source>
        <dbReference type="SAM" id="MobiDB-lite"/>
    </source>
</evidence>
<dbReference type="GO" id="GO:0005524">
    <property type="term" value="F:ATP binding"/>
    <property type="evidence" value="ECO:0007669"/>
    <property type="project" value="UniProtKB-KW"/>
</dbReference>
<dbReference type="InterPro" id="IPR027417">
    <property type="entry name" value="P-loop_NTPase"/>
</dbReference>
<feature type="domain" description="AAA+ ATPase" evidence="4">
    <location>
        <begin position="35"/>
        <end position="181"/>
    </location>
</feature>
<dbReference type="GO" id="GO:0005737">
    <property type="term" value="C:cytoplasm"/>
    <property type="evidence" value="ECO:0007669"/>
    <property type="project" value="TreeGrafter"/>
</dbReference>
<keyword evidence="2" id="KW-0067">ATP-binding</keyword>